<dbReference type="Pfam" id="PF03184">
    <property type="entry name" value="DDE_1"/>
    <property type="match status" value="1"/>
</dbReference>
<feature type="region of interest" description="Disordered" evidence="1">
    <location>
        <begin position="185"/>
        <end position="224"/>
    </location>
</feature>
<dbReference type="EMBL" id="CACVKT020000068">
    <property type="protein sequence ID" value="CAC5355611.1"/>
    <property type="molecule type" value="Genomic_DNA"/>
</dbReference>
<organism evidence="3 4">
    <name type="scientific">Mytilus coruscus</name>
    <name type="common">Sea mussel</name>
    <dbReference type="NCBI Taxonomy" id="42192"/>
    <lineage>
        <taxon>Eukaryota</taxon>
        <taxon>Metazoa</taxon>
        <taxon>Spiralia</taxon>
        <taxon>Lophotrochozoa</taxon>
        <taxon>Mollusca</taxon>
        <taxon>Bivalvia</taxon>
        <taxon>Autobranchia</taxon>
        <taxon>Pteriomorphia</taxon>
        <taxon>Mytilida</taxon>
        <taxon>Mytiloidea</taxon>
        <taxon>Mytilidae</taxon>
        <taxon>Mytilinae</taxon>
        <taxon>Mytilus</taxon>
    </lineage>
</organism>
<reference evidence="3 4" key="1">
    <citation type="submission" date="2020-06" db="EMBL/GenBank/DDBJ databases">
        <authorList>
            <person name="Li R."/>
            <person name="Bekaert M."/>
        </authorList>
    </citation>
    <scope>NUCLEOTIDE SEQUENCE [LARGE SCALE GENOMIC DNA]</scope>
    <source>
        <strain evidence="4">wild</strain>
    </source>
</reference>
<accession>A0A6J7ZUR6</accession>
<keyword evidence="4" id="KW-1185">Reference proteome</keyword>
<protein>
    <recommendedName>
        <fullName evidence="2">DDE-1 domain-containing protein</fullName>
    </recommendedName>
</protein>
<dbReference type="AlphaFoldDB" id="A0A6J7ZUR6"/>
<evidence type="ECO:0000313" key="4">
    <source>
        <dbReference type="Proteomes" id="UP000507470"/>
    </source>
</evidence>
<feature type="compositionally biased region" description="Basic residues" evidence="1">
    <location>
        <begin position="210"/>
        <end position="221"/>
    </location>
</feature>
<dbReference type="GO" id="GO:0003676">
    <property type="term" value="F:nucleic acid binding"/>
    <property type="evidence" value="ECO:0007669"/>
    <property type="project" value="InterPro"/>
</dbReference>
<proteinExistence type="predicted"/>
<evidence type="ECO:0000313" key="3">
    <source>
        <dbReference type="EMBL" id="CAC5355611.1"/>
    </source>
</evidence>
<name>A0A6J7ZUR6_MYTCO</name>
<evidence type="ECO:0000256" key="1">
    <source>
        <dbReference type="SAM" id="MobiDB-lite"/>
    </source>
</evidence>
<sequence length="281" mass="32258">MDNHESHLSIELIDLAIARNVDLFCLPPHTTHILQPLDVGCFKPLKKEFRDLSLMLGYASTDLIIGKSRFAQVLSTAMDKALSPYVVKNAFRKCGIVPFNRETIDKKKLAPLDDYYKGTTSDTDPLCHSCGQFVHGHPLVKEGLIPQELADIFVPIIGKGKKQQASRVVTVARVITGSEWRKQIEEKEEKKNKQTKRQPRQNSKTTPTKQKPKKKARKQVVKRNIDVENNECGDDLPVLSRPKQKRKRKVIICRLKNWNNYWPIQSPNFKNYITLLYSNKK</sequence>
<dbReference type="OrthoDB" id="6135214at2759"/>
<evidence type="ECO:0000259" key="2">
    <source>
        <dbReference type="Pfam" id="PF03184"/>
    </source>
</evidence>
<dbReference type="Proteomes" id="UP000507470">
    <property type="component" value="Unassembled WGS sequence"/>
</dbReference>
<feature type="domain" description="DDE-1" evidence="2">
    <location>
        <begin position="1"/>
        <end position="65"/>
    </location>
</feature>
<gene>
    <name evidence="3" type="ORF">MCOR_241</name>
</gene>
<dbReference type="InterPro" id="IPR004875">
    <property type="entry name" value="DDE_SF_endonuclease_dom"/>
</dbReference>